<reference evidence="3" key="1">
    <citation type="submission" date="2022-11" db="UniProtKB">
        <authorList>
            <consortium name="WormBaseParasite"/>
        </authorList>
    </citation>
    <scope>IDENTIFICATION</scope>
</reference>
<dbReference type="WBParaSite" id="PSU_v2.g10583.t1">
    <property type="protein sequence ID" value="PSU_v2.g10583.t1"/>
    <property type="gene ID" value="PSU_v2.g10583"/>
</dbReference>
<accession>A0A914XTJ3</accession>
<evidence type="ECO:0000256" key="1">
    <source>
        <dbReference type="SAM" id="SignalP"/>
    </source>
</evidence>
<keyword evidence="2" id="KW-1185">Reference proteome</keyword>
<keyword evidence="1" id="KW-0732">Signal</keyword>
<dbReference type="Proteomes" id="UP000887577">
    <property type="component" value="Unplaced"/>
</dbReference>
<evidence type="ECO:0000313" key="2">
    <source>
        <dbReference type="Proteomes" id="UP000887577"/>
    </source>
</evidence>
<feature type="signal peptide" evidence="1">
    <location>
        <begin position="1"/>
        <end position="22"/>
    </location>
</feature>
<dbReference type="PROSITE" id="PS51257">
    <property type="entry name" value="PROKAR_LIPOPROTEIN"/>
    <property type="match status" value="1"/>
</dbReference>
<dbReference type="AlphaFoldDB" id="A0A914XTJ3"/>
<evidence type="ECO:0000313" key="3">
    <source>
        <dbReference type="WBParaSite" id="PSU_v2.g10583.t1"/>
    </source>
</evidence>
<feature type="chain" id="PRO_5037342874" evidence="1">
    <location>
        <begin position="23"/>
        <end position="243"/>
    </location>
</feature>
<sequence length="243" mass="28035">MKMQHLLFAVVFAVSCIDFSSCYVAKIDKLERAKELFRNVLPPNEVEGIANRLQKLKNLHQKNSSRSSSASFVNTIIPTNVAKKGPIIDGLELRPNEINDNLGLDNVLYAGDILLTIEQLDHLIAIEEETQETSRREKRQAISINDEVFYRIFNKTKPIFYVFNESFSNPNHLQLFHDAMNYINSYTCLNITEGIGLNFPTGDTIPVDQIIDIRTRMLQQSRIRGYVLYNSTKAFNWSWMWKL</sequence>
<proteinExistence type="predicted"/>
<name>A0A914XTJ3_9BILA</name>
<organism evidence="2 3">
    <name type="scientific">Panagrolaimus superbus</name>
    <dbReference type="NCBI Taxonomy" id="310955"/>
    <lineage>
        <taxon>Eukaryota</taxon>
        <taxon>Metazoa</taxon>
        <taxon>Ecdysozoa</taxon>
        <taxon>Nematoda</taxon>
        <taxon>Chromadorea</taxon>
        <taxon>Rhabditida</taxon>
        <taxon>Tylenchina</taxon>
        <taxon>Panagrolaimomorpha</taxon>
        <taxon>Panagrolaimoidea</taxon>
        <taxon>Panagrolaimidae</taxon>
        <taxon>Panagrolaimus</taxon>
    </lineage>
</organism>
<protein>
    <submittedName>
        <fullName evidence="3">Astacin domain-containing protein</fullName>
    </submittedName>
</protein>